<evidence type="ECO:0000259" key="11">
    <source>
        <dbReference type="SMART" id="SM00499"/>
    </source>
</evidence>
<evidence type="ECO:0000256" key="1">
    <source>
        <dbReference type="ARBA" id="ARBA00004609"/>
    </source>
</evidence>
<dbReference type="SMART" id="SM00499">
    <property type="entry name" value="AAI"/>
    <property type="match status" value="1"/>
</dbReference>
<keyword evidence="6" id="KW-1015">Disulfide bond</keyword>
<accession>A0ABQ9L027</accession>
<feature type="compositionally biased region" description="Low complexity" evidence="9">
    <location>
        <begin position="136"/>
        <end position="149"/>
    </location>
</feature>
<reference evidence="12 13" key="1">
    <citation type="journal article" date="2023" name="Plant Biotechnol. J.">
        <title>Chromosome-level wild Hevea brasiliensis genome provides new tools for genomic-assisted breeding and valuable loci to elevate rubber yield.</title>
        <authorList>
            <person name="Cheng H."/>
            <person name="Song X."/>
            <person name="Hu Y."/>
            <person name="Wu T."/>
            <person name="Yang Q."/>
            <person name="An Z."/>
            <person name="Feng S."/>
            <person name="Deng Z."/>
            <person name="Wu W."/>
            <person name="Zeng X."/>
            <person name="Tu M."/>
            <person name="Wang X."/>
            <person name="Huang H."/>
        </authorList>
    </citation>
    <scope>NUCLEOTIDE SEQUENCE [LARGE SCALE GENOMIC DNA]</scope>
    <source>
        <strain evidence="12">MT/VB/25A 57/8</strain>
    </source>
</reference>
<dbReference type="PANTHER" id="PTHR33044">
    <property type="entry name" value="BIFUNCTIONAL INHIBITOR/LIPID-TRANSFER PROTEIN/SEED STORAGE 2S ALBUMIN SUPERFAMILY PROTEIN-RELATED"/>
    <property type="match status" value="1"/>
</dbReference>
<name>A0ABQ9L027_HEVBR</name>
<dbReference type="PRINTS" id="PR00382">
    <property type="entry name" value="LIPIDTRNSFER"/>
</dbReference>
<organism evidence="12 13">
    <name type="scientific">Hevea brasiliensis</name>
    <name type="common">Para rubber tree</name>
    <name type="synonym">Siphonia brasiliensis</name>
    <dbReference type="NCBI Taxonomy" id="3981"/>
    <lineage>
        <taxon>Eukaryota</taxon>
        <taxon>Viridiplantae</taxon>
        <taxon>Streptophyta</taxon>
        <taxon>Embryophyta</taxon>
        <taxon>Tracheophyta</taxon>
        <taxon>Spermatophyta</taxon>
        <taxon>Magnoliopsida</taxon>
        <taxon>eudicotyledons</taxon>
        <taxon>Gunneridae</taxon>
        <taxon>Pentapetalae</taxon>
        <taxon>rosids</taxon>
        <taxon>fabids</taxon>
        <taxon>Malpighiales</taxon>
        <taxon>Euphorbiaceae</taxon>
        <taxon>Crotonoideae</taxon>
        <taxon>Micrandreae</taxon>
        <taxon>Hevea</taxon>
    </lineage>
</organism>
<dbReference type="CDD" id="cd00010">
    <property type="entry name" value="AAI_LTSS"/>
    <property type="match status" value="1"/>
</dbReference>
<evidence type="ECO:0000256" key="4">
    <source>
        <dbReference type="ARBA" id="ARBA00022622"/>
    </source>
</evidence>
<keyword evidence="7" id="KW-0325">Glycoprotein</keyword>
<dbReference type="InterPro" id="IPR000528">
    <property type="entry name" value="Plant_nsLTP"/>
</dbReference>
<evidence type="ECO:0000256" key="8">
    <source>
        <dbReference type="ARBA" id="ARBA00023288"/>
    </source>
</evidence>
<dbReference type="Gene3D" id="1.10.110.10">
    <property type="entry name" value="Plant lipid-transfer and hydrophobic proteins"/>
    <property type="match status" value="1"/>
</dbReference>
<keyword evidence="5 10" id="KW-0732">Signal</keyword>
<protein>
    <recommendedName>
        <fullName evidence="11">Bifunctional inhibitor/plant lipid transfer protein/seed storage helical domain-containing protein</fullName>
    </recommendedName>
</protein>
<feature type="signal peptide" evidence="10">
    <location>
        <begin position="1"/>
        <end position="22"/>
    </location>
</feature>
<dbReference type="InterPro" id="IPR043325">
    <property type="entry name" value="LTSS"/>
</dbReference>
<dbReference type="SUPFAM" id="SSF47699">
    <property type="entry name" value="Bifunctional inhibitor/lipid-transfer protein/seed storage 2S albumin"/>
    <property type="match status" value="1"/>
</dbReference>
<evidence type="ECO:0000256" key="2">
    <source>
        <dbReference type="ARBA" id="ARBA00009748"/>
    </source>
</evidence>
<evidence type="ECO:0000256" key="3">
    <source>
        <dbReference type="ARBA" id="ARBA00022475"/>
    </source>
</evidence>
<keyword evidence="13" id="KW-1185">Reference proteome</keyword>
<keyword evidence="4" id="KW-0472">Membrane</keyword>
<feature type="region of interest" description="Disordered" evidence="9">
    <location>
        <begin position="136"/>
        <end position="158"/>
    </location>
</feature>
<comment type="similarity">
    <text evidence="2">Belongs to the plant LTP family.</text>
</comment>
<keyword evidence="4" id="KW-0336">GPI-anchor</keyword>
<keyword evidence="8" id="KW-0449">Lipoprotein</keyword>
<evidence type="ECO:0000256" key="9">
    <source>
        <dbReference type="SAM" id="MobiDB-lite"/>
    </source>
</evidence>
<comment type="caution">
    <text evidence="12">The sequence shown here is derived from an EMBL/GenBank/DDBJ whole genome shotgun (WGS) entry which is preliminary data.</text>
</comment>
<evidence type="ECO:0000256" key="7">
    <source>
        <dbReference type="ARBA" id="ARBA00023180"/>
    </source>
</evidence>
<proteinExistence type="inferred from homology"/>
<dbReference type="InterPro" id="IPR036312">
    <property type="entry name" value="Bifun_inhib/LTP/seed_sf"/>
</dbReference>
<dbReference type="EMBL" id="JARPOI010000015">
    <property type="protein sequence ID" value="KAJ9153356.1"/>
    <property type="molecule type" value="Genomic_DNA"/>
</dbReference>
<comment type="subcellular location">
    <subcellularLocation>
        <location evidence="1">Cell membrane</location>
        <topology evidence="1">Lipid-anchor</topology>
        <topology evidence="1">GPI-anchor</topology>
    </subcellularLocation>
</comment>
<evidence type="ECO:0000313" key="13">
    <source>
        <dbReference type="Proteomes" id="UP001174677"/>
    </source>
</evidence>
<evidence type="ECO:0000256" key="6">
    <source>
        <dbReference type="ARBA" id="ARBA00023157"/>
    </source>
</evidence>
<sequence>MGSRNLAVAIGFGFLLLGFAVSDTQQDKTECASQLVGLSTCLPYVGGTAKAPTLDCCAGLKQVLEKSRKCLCLLIKDRDDPTIGVKINATLAATLPSACNAPANVTQCIDILHLSPNSPDAKIFAGFANITKGSNSTVASGNSTGSGSSAEEKSGRGMGKRSRWVGVEMICGVLLWALTAFGI</sequence>
<keyword evidence="3" id="KW-1003">Cell membrane</keyword>
<dbReference type="Proteomes" id="UP001174677">
    <property type="component" value="Chromosome 15"/>
</dbReference>
<evidence type="ECO:0000313" key="12">
    <source>
        <dbReference type="EMBL" id="KAJ9153356.1"/>
    </source>
</evidence>
<gene>
    <name evidence="12" type="ORF">P3X46_026804</name>
</gene>
<evidence type="ECO:0000256" key="5">
    <source>
        <dbReference type="ARBA" id="ARBA00022729"/>
    </source>
</evidence>
<dbReference type="InterPro" id="IPR016140">
    <property type="entry name" value="Bifunc_inhib/LTP/seed_store"/>
</dbReference>
<feature type="chain" id="PRO_5045949584" description="Bifunctional inhibitor/plant lipid transfer protein/seed storage helical domain-containing protein" evidence="10">
    <location>
        <begin position="23"/>
        <end position="183"/>
    </location>
</feature>
<feature type="domain" description="Bifunctional inhibitor/plant lipid transfer protein/seed storage helical" evidence="11">
    <location>
        <begin position="31"/>
        <end position="108"/>
    </location>
</feature>
<dbReference type="Pfam" id="PF14368">
    <property type="entry name" value="LTP_2"/>
    <property type="match status" value="1"/>
</dbReference>
<evidence type="ECO:0000256" key="10">
    <source>
        <dbReference type="SAM" id="SignalP"/>
    </source>
</evidence>